<dbReference type="InterPro" id="IPR019423">
    <property type="entry name" value="7TM_GPCR_serpentine_rcpt_Srj"/>
</dbReference>
<protein>
    <submittedName>
        <fullName evidence="2">Uncharacterized protein</fullName>
    </submittedName>
</protein>
<evidence type="ECO:0000256" key="1">
    <source>
        <dbReference type="SAM" id="Phobius"/>
    </source>
</evidence>
<dbReference type="Proteomes" id="UP000829354">
    <property type="component" value="Chromosome V"/>
</dbReference>
<feature type="transmembrane region" description="Helical" evidence="1">
    <location>
        <begin position="59"/>
        <end position="77"/>
    </location>
</feature>
<name>A0AAE9F1I1_CAEBR</name>
<keyword evidence="3" id="KW-1185">Reference proteome</keyword>
<keyword evidence="1" id="KW-0472">Membrane</keyword>
<sequence>MSCSLCDVFVPVGIFNYRYAFTIFVTDGFFETPSKFGRYLLSFRCSYITGTYAILHSHFVSRYMILVWYLIFLLHFLE</sequence>
<evidence type="ECO:0000313" key="2">
    <source>
        <dbReference type="EMBL" id="UMM32454.1"/>
    </source>
</evidence>
<reference evidence="2 3" key="1">
    <citation type="submission" date="2022-04" db="EMBL/GenBank/DDBJ databases">
        <title>Chromosome-level reference genomes for two strains of Caenorhabditis briggsae: an improved platform for comparative genomics.</title>
        <authorList>
            <person name="Stevens L."/>
            <person name="Andersen E."/>
        </authorList>
    </citation>
    <scope>NUCLEOTIDE SEQUENCE [LARGE SCALE GENOMIC DNA]</scope>
    <source>
        <strain evidence="2">VX34</strain>
        <tissue evidence="2">Whole-organism</tissue>
    </source>
</reference>
<dbReference type="Pfam" id="PF10319">
    <property type="entry name" value="7TM_GPCR_Srj"/>
    <property type="match status" value="1"/>
</dbReference>
<dbReference type="AlphaFoldDB" id="A0AAE9F1I1"/>
<proteinExistence type="predicted"/>
<dbReference type="EMBL" id="CP092624">
    <property type="protein sequence ID" value="UMM32454.1"/>
    <property type="molecule type" value="Genomic_DNA"/>
</dbReference>
<evidence type="ECO:0000313" key="3">
    <source>
        <dbReference type="Proteomes" id="UP000829354"/>
    </source>
</evidence>
<organism evidence="2 3">
    <name type="scientific">Caenorhabditis briggsae</name>
    <dbReference type="NCBI Taxonomy" id="6238"/>
    <lineage>
        <taxon>Eukaryota</taxon>
        <taxon>Metazoa</taxon>
        <taxon>Ecdysozoa</taxon>
        <taxon>Nematoda</taxon>
        <taxon>Chromadorea</taxon>
        <taxon>Rhabditida</taxon>
        <taxon>Rhabditina</taxon>
        <taxon>Rhabditomorpha</taxon>
        <taxon>Rhabditoidea</taxon>
        <taxon>Rhabditidae</taxon>
        <taxon>Peloderinae</taxon>
        <taxon>Caenorhabditis</taxon>
    </lineage>
</organism>
<gene>
    <name evidence="2" type="ORF">L5515_006238</name>
</gene>
<keyword evidence="1" id="KW-0812">Transmembrane</keyword>
<accession>A0AAE9F1I1</accession>
<keyword evidence="1" id="KW-1133">Transmembrane helix</keyword>